<protein>
    <submittedName>
        <fullName evidence="1">Uncharacterized protein</fullName>
    </submittedName>
</protein>
<name>A0A3R7IUD3_9BURK</name>
<proteinExistence type="predicted"/>
<comment type="caution">
    <text evidence="1">The sequence shown here is derived from an EMBL/GenBank/DDBJ whole genome shotgun (WGS) entry which is preliminary data.</text>
</comment>
<reference evidence="1 2" key="1">
    <citation type="submission" date="2018-09" db="EMBL/GenBank/DDBJ databases">
        <title>Genome comparison of Alicycliphilus sp. BQ1, a polyurethanolytic bacterium, with its closest phylogenetic relatives Alicycliphilus denitrificans BC and K601, unable to attack polyurethane.</title>
        <authorList>
            <person name="Loza-Tavera H."/>
            <person name="Lozano L."/>
            <person name="Cevallos M."/>
            <person name="Maya-Lucas O."/>
            <person name="Garcia-Mena J."/>
            <person name="Hernandez J."/>
        </authorList>
    </citation>
    <scope>NUCLEOTIDE SEQUENCE [LARGE SCALE GENOMIC DNA]</scope>
    <source>
        <strain evidence="1 2">BQ1</strain>
    </source>
</reference>
<dbReference type="EMBL" id="NKDB02000001">
    <property type="protein sequence ID" value="RKJ98599.1"/>
    <property type="molecule type" value="Genomic_DNA"/>
</dbReference>
<evidence type="ECO:0000313" key="2">
    <source>
        <dbReference type="Proteomes" id="UP000216225"/>
    </source>
</evidence>
<dbReference type="Proteomes" id="UP000216225">
    <property type="component" value="Unassembled WGS sequence"/>
</dbReference>
<accession>A0A3R7IUD3</accession>
<dbReference type="RefSeq" id="WP_094434771.1">
    <property type="nucleotide sequence ID" value="NZ_NKDB02000001.1"/>
</dbReference>
<organism evidence="1 2">
    <name type="scientific">Alicycliphilus denitrificans</name>
    <dbReference type="NCBI Taxonomy" id="179636"/>
    <lineage>
        <taxon>Bacteria</taxon>
        <taxon>Pseudomonadati</taxon>
        <taxon>Pseudomonadota</taxon>
        <taxon>Betaproteobacteria</taxon>
        <taxon>Burkholderiales</taxon>
        <taxon>Comamonadaceae</taxon>
        <taxon>Alicycliphilus</taxon>
    </lineage>
</organism>
<dbReference type="AlphaFoldDB" id="A0A3R7IUD3"/>
<evidence type="ECO:0000313" key="1">
    <source>
        <dbReference type="EMBL" id="RKJ98599.1"/>
    </source>
</evidence>
<gene>
    <name evidence="1" type="ORF">CE154_002210</name>
</gene>
<sequence length="98" mass="10873">MKVEVQLLNDKGRTVPGAQLRTQKRFSGVLSIGEVRSTEFGRTLIAAHLRSSEGDEMLPLLHDAVVLRYESGRMRIRGVEVLNGTQHGQTWDVKVAAC</sequence>